<proteinExistence type="predicted"/>
<dbReference type="GeneID" id="94833830"/>
<gene>
    <name evidence="2" type="ORF">TRFO_16676</name>
</gene>
<evidence type="ECO:0000313" key="2">
    <source>
        <dbReference type="EMBL" id="OHT13234.1"/>
    </source>
</evidence>
<dbReference type="Gene3D" id="3.80.10.10">
    <property type="entry name" value="Ribonuclease Inhibitor"/>
    <property type="match status" value="1"/>
</dbReference>
<accession>A0A1J4KQ46</accession>
<protein>
    <recommendedName>
        <fullName evidence="4">Leucine Rich Repeat family protein</fullName>
    </recommendedName>
</protein>
<dbReference type="EMBL" id="MLAK01000545">
    <property type="protein sequence ID" value="OHT13234.1"/>
    <property type="molecule type" value="Genomic_DNA"/>
</dbReference>
<evidence type="ECO:0000313" key="3">
    <source>
        <dbReference type="Proteomes" id="UP000179807"/>
    </source>
</evidence>
<dbReference type="OrthoDB" id="266138at2759"/>
<reference evidence="2" key="1">
    <citation type="submission" date="2016-10" db="EMBL/GenBank/DDBJ databases">
        <authorList>
            <person name="Benchimol M."/>
            <person name="Almeida L.G."/>
            <person name="Vasconcelos A.T."/>
            <person name="Perreira-Neves A."/>
            <person name="Rosa I.A."/>
            <person name="Tasca T."/>
            <person name="Bogo M.R."/>
            <person name="de Souza W."/>
        </authorList>
    </citation>
    <scope>NUCLEOTIDE SEQUENCE [LARGE SCALE GENOMIC DNA]</scope>
    <source>
        <strain evidence="2">K</strain>
    </source>
</reference>
<organism evidence="2 3">
    <name type="scientific">Tritrichomonas foetus</name>
    <dbReference type="NCBI Taxonomy" id="1144522"/>
    <lineage>
        <taxon>Eukaryota</taxon>
        <taxon>Metamonada</taxon>
        <taxon>Parabasalia</taxon>
        <taxon>Tritrichomonadida</taxon>
        <taxon>Tritrichomonadidae</taxon>
        <taxon>Tritrichomonas</taxon>
    </lineage>
</organism>
<dbReference type="InterPro" id="IPR032675">
    <property type="entry name" value="LRR_dom_sf"/>
</dbReference>
<evidence type="ECO:0008006" key="4">
    <source>
        <dbReference type="Google" id="ProtNLM"/>
    </source>
</evidence>
<dbReference type="AlphaFoldDB" id="A0A1J4KQ46"/>
<dbReference type="Proteomes" id="UP000179807">
    <property type="component" value="Unassembled WGS sequence"/>
</dbReference>
<dbReference type="VEuPathDB" id="TrichDB:TRFO_16676"/>
<dbReference type="SUPFAM" id="SSF52058">
    <property type="entry name" value="L domain-like"/>
    <property type="match status" value="1"/>
</dbReference>
<feature type="region of interest" description="Disordered" evidence="1">
    <location>
        <begin position="302"/>
        <end position="332"/>
    </location>
</feature>
<sequence length="332" mass="38323">MKAGRPANSGKTKSFRGRKLTTFPNLSKFQHCTLFSFDGNPLENFKGMISCPNLTDLYLDNTKMSSFFEAPELPSLERISLKHSPLGFYKKLDLMCAIVFGPQLQFVNGEELSHEKVRFALEYRDLLLPYFRQGWVMTSTNPVRFIHYKTRARISVKLPSKKSENENPNDEIQFDDENQEYQDDENDHHSEYNVFEDENASTDDDNVDQAHQRAEMTMKKLSTDWSNALKKKEAREENYVELQAKRANNYNQEPTFGMRKIVRKPGGVIDPFTLSPQLNFEQKPLPEIEMPLHPKPTLRISMRSTPVKAAQPVEISNNDDSFNVDASEEPEE</sequence>
<comment type="caution">
    <text evidence="2">The sequence shown here is derived from an EMBL/GenBank/DDBJ whole genome shotgun (WGS) entry which is preliminary data.</text>
</comment>
<evidence type="ECO:0000256" key="1">
    <source>
        <dbReference type="SAM" id="MobiDB-lite"/>
    </source>
</evidence>
<name>A0A1J4KQ46_9EUKA</name>
<keyword evidence="3" id="KW-1185">Reference proteome</keyword>
<dbReference type="RefSeq" id="XP_068366370.1">
    <property type="nucleotide sequence ID" value="XM_068499126.1"/>
</dbReference>